<organism evidence="3 4">
    <name type="scientific">Sinomonas flava</name>
    <dbReference type="NCBI Taxonomy" id="496857"/>
    <lineage>
        <taxon>Bacteria</taxon>
        <taxon>Bacillati</taxon>
        <taxon>Actinomycetota</taxon>
        <taxon>Actinomycetes</taxon>
        <taxon>Micrococcales</taxon>
        <taxon>Micrococcaceae</taxon>
        <taxon>Sinomonas</taxon>
    </lineage>
</organism>
<dbReference type="Proteomes" id="UP001500432">
    <property type="component" value="Unassembled WGS sequence"/>
</dbReference>
<reference evidence="3 4" key="1">
    <citation type="journal article" date="2019" name="Int. J. Syst. Evol. Microbiol.">
        <title>The Global Catalogue of Microorganisms (GCM) 10K type strain sequencing project: providing services to taxonomists for standard genome sequencing and annotation.</title>
        <authorList>
            <consortium name="The Broad Institute Genomics Platform"/>
            <consortium name="The Broad Institute Genome Sequencing Center for Infectious Disease"/>
            <person name="Wu L."/>
            <person name="Ma J."/>
        </authorList>
    </citation>
    <scope>NUCLEOTIDE SEQUENCE [LARGE SCALE GENOMIC DNA]</scope>
    <source>
        <strain evidence="3 4">JCM 16034</strain>
    </source>
</reference>
<protein>
    <recommendedName>
        <fullName evidence="5">Secreted protein</fullName>
    </recommendedName>
</protein>
<gene>
    <name evidence="3" type="ORF">GCM10009849_12010</name>
</gene>
<dbReference type="RefSeq" id="WP_344298758.1">
    <property type="nucleotide sequence ID" value="NZ_BAAAQW010000003.1"/>
</dbReference>
<proteinExistence type="predicted"/>
<evidence type="ECO:0000256" key="1">
    <source>
        <dbReference type="SAM" id="MobiDB-lite"/>
    </source>
</evidence>
<keyword evidence="4" id="KW-1185">Reference proteome</keyword>
<sequence>MKWRYALPFSVCAALVAAAILGSGEVPEATAVVLWAGAGTFGFVYGVVVALTSRRGAPRTRGPLAAAPTKPLPAPAAAAAPAPELQPAT</sequence>
<feature type="region of interest" description="Disordered" evidence="1">
    <location>
        <begin position="57"/>
        <end position="89"/>
    </location>
</feature>
<comment type="caution">
    <text evidence="3">The sequence shown here is derived from an EMBL/GenBank/DDBJ whole genome shotgun (WGS) entry which is preliminary data.</text>
</comment>
<feature type="transmembrane region" description="Helical" evidence="2">
    <location>
        <begin position="32"/>
        <end position="51"/>
    </location>
</feature>
<evidence type="ECO:0000313" key="3">
    <source>
        <dbReference type="EMBL" id="GAA2198621.1"/>
    </source>
</evidence>
<evidence type="ECO:0000313" key="4">
    <source>
        <dbReference type="Proteomes" id="UP001500432"/>
    </source>
</evidence>
<dbReference type="EMBL" id="BAAAQW010000003">
    <property type="protein sequence ID" value="GAA2198621.1"/>
    <property type="molecule type" value="Genomic_DNA"/>
</dbReference>
<keyword evidence="2" id="KW-0472">Membrane</keyword>
<evidence type="ECO:0000256" key="2">
    <source>
        <dbReference type="SAM" id="Phobius"/>
    </source>
</evidence>
<evidence type="ECO:0008006" key="5">
    <source>
        <dbReference type="Google" id="ProtNLM"/>
    </source>
</evidence>
<name>A0ABN3BQC4_9MICC</name>
<keyword evidence="2" id="KW-0812">Transmembrane</keyword>
<feature type="compositionally biased region" description="Low complexity" evidence="1">
    <location>
        <begin position="63"/>
        <end position="89"/>
    </location>
</feature>
<accession>A0ABN3BQC4</accession>
<keyword evidence="2" id="KW-1133">Transmembrane helix</keyword>